<evidence type="ECO:0000313" key="2">
    <source>
        <dbReference type="Proteomes" id="UP000029228"/>
    </source>
</evidence>
<dbReference type="AlphaFoldDB" id="A0A090RU80"/>
<sequence length="39" mass="3942">MATALIGVSASSYAEDKPISSSFGVTTSDNQTSALIHLA</sequence>
<proteinExistence type="predicted"/>
<gene>
    <name evidence="1" type="ORF">JCM19235_6671</name>
</gene>
<organism evidence="1 2">
    <name type="scientific">Vibrio maritimus</name>
    <dbReference type="NCBI Taxonomy" id="990268"/>
    <lineage>
        <taxon>Bacteria</taxon>
        <taxon>Pseudomonadati</taxon>
        <taxon>Pseudomonadota</taxon>
        <taxon>Gammaproteobacteria</taxon>
        <taxon>Vibrionales</taxon>
        <taxon>Vibrionaceae</taxon>
        <taxon>Vibrio</taxon>
    </lineage>
</organism>
<comment type="caution">
    <text evidence="1">The sequence shown here is derived from an EMBL/GenBank/DDBJ whole genome shotgun (WGS) entry which is preliminary data.</text>
</comment>
<dbReference type="Proteomes" id="UP000029228">
    <property type="component" value="Unassembled WGS sequence"/>
</dbReference>
<protein>
    <submittedName>
        <fullName evidence="1">Uncharacterized protein</fullName>
    </submittedName>
</protein>
<keyword evidence="2" id="KW-1185">Reference proteome</keyword>
<reference evidence="1 2" key="2">
    <citation type="submission" date="2014-09" db="EMBL/GenBank/DDBJ databases">
        <authorList>
            <consortium name="NBRP consortium"/>
            <person name="Sawabe T."/>
            <person name="Meirelles P."/>
            <person name="Nakanishi M."/>
            <person name="Sayaka M."/>
            <person name="Hattori M."/>
            <person name="Ohkuma M."/>
        </authorList>
    </citation>
    <scope>NUCLEOTIDE SEQUENCE [LARGE SCALE GENOMIC DNA]</scope>
    <source>
        <strain evidence="2">JCM19235</strain>
    </source>
</reference>
<reference evidence="1 2" key="1">
    <citation type="submission" date="2014-09" db="EMBL/GenBank/DDBJ databases">
        <title>Vibrio maritimus JCM 19235. (C45) whole genome shotgun sequence.</title>
        <authorList>
            <person name="Sawabe T."/>
            <person name="Meirelles P."/>
            <person name="Nakanishi M."/>
            <person name="Sayaka M."/>
            <person name="Hattori M."/>
            <person name="Ohkuma M."/>
        </authorList>
    </citation>
    <scope>NUCLEOTIDE SEQUENCE [LARGE SCALE GENOMIC DNA]</scope>
    <source>
        <strain evidence="2">JCM19235</strain>
    </source>
</reference>
<name>A0A090RU80_9VIBR</name>
<dbReference type="EMBL" id="BBMR01000002">
    <property type="protein sequence ID" value="GAL18118.1"/>
    <property type="molecule type" value="Genomic_DNA"/>
</dbReference>
<dbReference type="STRING" id="990268.JCM19235_6671"/>
<evidence type="ECO:0000313" key="1">
    <source>
        <dbReference type="EMBL" id="GAL18118.1"/>
    </source>
</evidence>
<accession>A0A090RU80</accession>